<evidence type="ECO:0000313" key="7">
    <source>
        <dbReference type="Proteomes" id="UP000580861"/>
    </source>
</evidence>
<dbReference type="InterPro" id="IPR027417">
    <property type="entry name" value="P-loop_NTPase"/>
</dbReference>
<keyword evidence="3" id="KW-0256">Endoplasmic reticulum</keyword>
<evidence type="ECO:0000256" key="3">
    <source>
        <dbReference type="ARBA" id="ARBA00022824"/>
    </source>
</evidence>
<dbReference type="AlphaFoldDB" id="A0A841BFT1"/>
<evidence type="ECO:0000256" key="4">
    <source>
        <dbReference type="ARBA" id="ARBA00023136"/>
    </source>
</evidence>
<dbReference type="PANTHER" id="PTHR48182">
    <property type="entry name" value="PROTEIN SERAC1"/>
    <property type="match status" value="1"/>
</dbReference>
<keyword evidence="7" id="KW-1185">Reference proteome</keyword>
<dbReference type="PANTHER" id="PTHR48182:SF2">
    <property type="entry name" value="PROTEIN SERAC1"/>
    <property type="match status" value="1"/>
</dbReference>
<evidence type="ECO:0000313" key="6">
    <source>
        <dbReference type="EMBL" id="MBB5857860.1"/>
    </source>
</evidence>
<dbReference type="EMBL" id="JACHMX010000001">
    <property type="protein sequence ID" value="MBB5857860.1"/>
    <property type="molecule type" value="Genomic_DNA"/>
</dbReference>
<dbReference type="InterPro" id="IPR052374">
    <property type="entry name" value="SERAC1"/>
</dbReference>
<feature type="domain" description="Orc1-like AAA ATPase" evidence="5">
    <location>
        <begin position="267"/>
        <end position="388"/>
    </location>
</feature>
<dbReference type="SUPFAM" id="SSF52540">
    <property type="entry name" value="P-loop containing nucleoside triphosphate hydrolases"/>
    <property type="match status" value="1"/>
</dbReference>
<sequence length="634" mass="69754">MDVVFVHGLDGDAFGTWSRKDTESSWPLWLGGEFADVAVWTVGYDAWSSGWRGQAMPLQDRAVNLMTALQNHGIGERPLCFVTHSMGGLLAKEMLLYAADGCTEFASFAGAVKGVVFLATPHTGAGLAKAVDALGVLYRGTPAVKDLKRNQTYLLHLGDRYRNWADEAKVHSLVFFETHATRGLRVVDQASANPGLARVTPIGVDADHVDICKPADRESLVYGRVKRFLATVRSDSLKVGGPGEGGSVAEIVPPATAKLIADKTASFVGRDNVFREIDDFVASAPSGYLTIKGDPGAGKTTILAEYARRHGCVAHFNVRSQSLNTSRHFIQSFGNHLAVRYGLAPAAQSTDPERYGEVLSRLLVEARSSLAAEKSLVLVVDALDEVNTAGDPPGANVFFLPQQLPTGVYFVLSSRRTGVPLRTDGPSRSFDLRQHHEDTLNDAREYLRQEAGRPPLRDWLDRREIQLPYFVDELVEKSGGNFMYLQHVLPELATGGYRDLDIKRLPQGLEQYYESHWRLMGMAAGASSRLKVWVIYLLSEIALPVSVGVLATVVRKVEPDADAIAVQQVLQEWGQFLHRDETPGGLRYSLYHSSFQDFLHRNDTVTSARLVLPDVDEVIADVLWDHEYGNGKTE</sequence>
<dbReference type="Gene3D" id="3.40.50.300">
    <property type="entry name" value="P-loop containing nucleotide triphosphate hydrolases"/>
    <property type="match status" value="1"/>
</dbReference>
<dbReference type="Gene3D" id="3.40.50.1820">
    <property type="entry name" value="alpha/beta hydrolase"/>
    <property type="match status" value="1"/>
</dbReference>
<evidence type="ECO:0000256" key="1">
    <source>
        <dbReference type="ARBA" id="ARBA00004240"/>
    </source>
</evidence>
<organism evidence="6 7">
    <name type="scientific">Amycolatopsis umgeniensis</name>
    <dbReference type="NCBI Taxonomy" id="336628"/>
    <lineage>
        <taxon>Bacteria</taxon>
        <taxon>Bacillati</taxon>
        <taxon>Actinomycetota</taxon>
        <taxon>Actinomycetes</taxon>
        <taxon>Pseudonocardiales</taxon>
        <taxon>Pseudonocardiaceae</taxon>
        <taxon>Amycolatopsis</taxon>
    </lineage>
</organism>
<comment type="caution">
    <text evidence="6">The sequence shown here is derived from an EMBL/GenBank/DDBJ whole genome shotgun (WGS) entry which is preliminary data.</text>
</comment>
<dbReference type="Proteomes" id="UP000580861">
    <property type="component" value="Unassembled WGS sequence"/>
</dbReference>
<dbReference type="Pfam" id="PF13191">
    <property type="entry name" value="AAA_16"/>
    <property type="match status" value="1"/>
</dbReference>
<evidence type="ECO:0000256" key="2">
    <source>
        <dbReference type="ARBA" id="ARBA00004370"/>
    </source>
</evidence>
<dbReference type="InterPro" id="IPR041664">
    <property type="entry name" value="AAA_16"/>
</dbReference>
<dbReference type="GO" id="GO:0016020">
    <property type="term" value="C:membrane"/>
    <property type="evidence" value="ECO:0007669"/>
    <property type="project" value="UniProtKB-SubCell"/>
</dbReference>
<dbReference type="InterPro" id="IPR029058">
    <property type="entry name" value="AB_hydrolase_fold"/>
</dbReference>
<proteinExistence type="predicted"/>
<accession>A0A841BFT1</accession>
<name>A0A841BFT1_9PSEU</name>
<gene>
    <name evidence="6" type="ORF">HDA45_007947</name>
</gene>
<dbReference type="SUPFAM" id="SSF53474">
    <property type="entry name" value="alpha/beta-Hydrolases"/>
    <property type="match status" value="1"/>
</dbReference>
<dbReference type="RefSeq" id="WP_184904331.1">
    <property type="nucleotide sequence ID" value="NZ_JACHMX010000001.1"/>
</dbReference>
<keyword evidence="4" id="KW-0472">Membrane</keyword>
<comment type="subcellular location">
    <subcellularLocation>
        <location evidence="1">Endoplasmic reticulum</location>
    </subcellularLocation>
    <subcellularLocation>
        <location evidence="2">Membrane</location>
    </subcellularLocation>
</comment>
<evidence type="ECO:0000259" key="5">
    <source>
        <dbReference type="Pfam" id="PF13191"/>
    </source>
</evidence>
<reference evidence="6 7" key="1">
    <citation type="submission" date="2020-08" db="EMBL/GenBank/DDBJ databases">
        <title>Sequencing the genomes of 1000 actinobacteria strains.</title>
        <authorList>
            <person name="Klenk H.-P."/>
        </authorList>
    </citation>
    <scope>NUCLEOTIDE SEQUENCE [LARGE SCALE GENOMIC DNA]</scope>
    <source>
        <strain evidence="6 7">DSM 45272</strain>
    </source>
</reference>
<protein>
    <submittedName>
        <fullName evidence="6">Pimeloyl-ACP methyl ester carboxylesterase</fullName>
    </submittedName>
</protein>